<dbReference type="PANTHER" id="PTHR11566:SF21">
    <property type="entry name" value="DYNAMIN RELATED PROTEIN 1, ISOFORM A"/>
    <property type="match status" value="1"/>
</dbReference>
<feature type="non-terminal residue" evidence="2">
    <location>
        <position position="1"/>
    </location>
</feature>
<dbReference type="PROSITE" id="PS51718">
    <property type="entry name" value="G_DYNAMIN_2"/>
    <property type="match status" value="1"/>
</dbReference>
<dbReference type="GO" id="GO:0048312">
    <property type="term" value="P:intracellular distribution of mitochondria"/>
    <property type="evidence" value="ECO:0007669"/>
    <property type="project" value="TreeGrafter"/>
</dbReference>
<dbReference type="GO" id="GO:0006897">
    <property type="term" value="P:endocytosis"/>
    <property type="evidence" value="ECO:0007669"/>
    <property type="project" value="TreeGrafter"/>
</dbReference>
<dbReference type="GO" id="GO:0016020">
    <property type="term" value="C:membrane"/>
    <property type="evidence" value="ECO:0007669"/>
    <property type="project" value="TreeGrafter"/>
</dbReference>
<dbReference type="InterPro" id="IPR045063">
    <property type="entry name" value="Dynamin_N"/>
</dbReference>
<dbReference type="GO" id="GO:0008017">
    <property type="term" value="F:microtubule binding"/>
    <property type="evidence" value="ECO:0007669"/>
    <property type="project" value="TreeGrafter"/>
</dbReference>
<dbReference type="Proteomes" id="UP000676336">
    <property type="component" value="Unassembled WGS sequence"/>
</dbReference>
<dbReference type="AlphaFoldDB" id="A0A8S2ZKD3"/>
<dbReference type="GO" id="GO:0016559">
    <property type="term" value="P:peroxisome fission"/>
    <property type="evidence" value="ECO:0007669"/>
    <property type="project" value="TreeGrafter"/>
</dbReference>
<dbReference type="GO" id="GO:0005739">
    <property type="term" value="C:mitochondrion"/>
    <property type="evidence" value="ECO:0007669"/>
    <property type="project" value="TreeGrafter"/>
</dbReference>
<dbReference type="EMBL" id="CAJOBI010111988">
    <property type="protein sequence ID" value="CAF4637520.1"/>
    <property type="molecule type" value="Genomic_DNA"/>
</dbReference>
<dbReference type="GO" id="GO:0003924">
    <property type="term" value="F:GTPase activity"/>
    <property type="evidence" value="ECO:0007669"/>
    <property type="project" value="TreeGrafter"/>
</dbReference>
<dbReference type="InterPro" id="IPR022812">
    <property type="entry name" value="Dynamin"/>
</dbReference>
<accession>A0A8S2ZKD3</accession>
<dbReference type="SUPFAM" id="SSF52540">
    <property type="entry name" value="P-loop containing nucleoside triphosphate hydrolases"/>
    <property type="match status" value="1"/>
</dbReference>
<evidence type="ECO:0000313" key="3">
    <source>
        <dbReference type="Proteomes" id="UP000676336"/>
    </source>
</evidence>
<dbReference type="InterPro" id="IPR030381">
    <property type="entry name" value="G_DYNAMIN_dom"/>
</dbReference>
<dbReference type="InterPro" id="IPR027417">
    <property type="entry name" value="P-loop_NTPase"/>
</dbReference>
<protein>
    <recommendedName>
        <fullName evidence="1">Dynamin-type G domain-containing protein</fullName>
    </recommendedName>
</protein>
<dbReference type="Gene3D" id="3.40.50.300">
    <property type="entry name" value="P-loop containing nucleotide triphosphate hydrolases"/>
    <property type="match status" value="1"/>
</dbReference>
<comment type="caution">
    <text evidence="2">The sequence shown here is derived from an EMBL/GenBank/DDBJ whole genome shotgun (WGS) entry which is preliminary data.</text>
</comment>
<dbReference type="PRINTS" id="PR00195">
    <property type="entry name" value="DYNAMIN"/>
</dbReference>
<evidence type="ECO:0000259" key="1">
    <source>
        <dbReference type="PROSITE" id="PS51718"/>
    </source>
</evidence>
<sequence>ISNPNAIILAITPANVDFSTSEAVKFAKEVDPEGRRTLAVLTKLDLMDRGTDAYDV</sequence>
<dbReference type="PANTHER" id="PTHR11566">
    <property type="entry name" value="DYNAMIN"/>
    <property type="match status" value="1"/>
</dbReference>
<feature type="non-terminal residue" evidence="2">
    <location>
        <position position="56"/>
    </location>
</feature>
<dbReference type="GO" id="GO:0005525">
    <property type="term" value="F:GTP binding"/>
    <property type="evidence" value="ECO:0007669"/>
    <property type="project" value="InterPro"/>
</dbReference>
<name>A0A8S2ZKD3_9BILA</name>
<organism evidence="2 3">
    <name type="scientific">Rotaria magnacalcarata</name>
    <dbReference type="NCBI Taxonomy" id="392030"/>
    <lineage>
        <taxon>Eukaryota</taxon>
        <taxon>Metazoa</taxon>
        <taxon>Spiralia</taxon>
        <taxon>Gnathifera</taxon>
        <taxon>Rotifera</taxon>
        <taxon>Eurotatoria</taxon>
        <taxon>Bdelloidea</taxon>
        <taxon>Philodinida</taxon>
        <taxon>Philodinidae</taxon>
        <taxon>Rotaria</taxon>
    </lineage>
</organism>
<dbReference type="GO" id="GO:0005874">
    <property type="term" value="C:microtubule"/>
    <property type="evidence" value="ECO:0007669"/>
    <property type="project" value="TreeGrafter"/>
</dbReference>
<dbReference type="GO" id="GO:0000266">
    <property type="term" value="P:mitochondrial fission"/>
    <property type="evidence" value="ECO:0007669"/>
    <property type="project" value="TreeGrafter"/>
</dbReference>
<feature type="domain" description="Dynamin-type G" evidence="1">
    <location>
        <begin position="1"/>
        <end position="56"/>
    </location>
</feature>
<reference evidence="2" key="1">
    <citation type="submission" date="2021-02" db="EMBL/GenBank/DDBJ databases">
        <authorList>
            <person name="Nowell W R."/>
        </authorList>
    </citation>
    <scope>NUCLEOTIDE SEQUENCE</scope>
</reference>
<gene>
    <name evidence="2" type="ORF">SMN809_LOCUS40549</name>
</gene>
<evidence type="ECO:0000313" key="2">
    <source>
        <dbReference type="EMBL" id="CAF4637520.1"/>
    </source>
</evidence>
<dbReference type="Pfam" id="PF00350">
    <property type="entry name" value="Dynamin_N"/>
    <property type="match status" value="1"/>
</dbReference>
<proteinExistence type="predicted"/>